<dbReference type="OrthoDB" id="5195437at2"/>
<dbReference type="AlphaFoldDB" id="A0A365UAI7"/>
<dbReference type="EMBL" id="QNTQ01000005">
    <property type="protein sequence ID" value="RBI86154.1"/>
    <property type="molecule type" value="Genomic_DNA"/>
</dbReference>
<name>A0A365UAI7_9RHOB</name>
<dbReference type="RefSeq" id="WP_113288391.1">
    <property type="nucleotide sequence ID" value="NZ_QNTQ01000005.1"/>
</dbReference>
<comment type="caution">
    <text evidence="1">The sequence shown here is derived from an EMBL/GenBank/DDBJ whole genome shotgun (WGS) entry which is preliminary data.</text>
</comment>
<accession>A0A365UAI7</accession>
<protein>
    <submittedName>
        <fullName evidence="1">Uncharacterized protein</fullName>
    </submittedName>
</protein>
<keyword evidence="2" id="KW-1185">Reference proteome</keyword>
<evidence type="ECO:0000313" key="1">
    <source>
        <dbReference type="EMBL" id="RBI86154.1"/>
    </source>
</evidence>
<evidence type="ECO:0000313" key="2">
    <source>
        <dbReference type="Proteomes" id="UP000253370"/>
    </source>
</evidence>
<gene>
    <name evidence="1" type="ORF">DRV85_05195</name>
</gene>
<organism evidence="1 2">
    <name type="scientific">Rhodosalinus halophilus</name>
    <dbReference type="NCBI Taxonomy" id="2259333"/>
    <lineage>
        <taxon>Bacteria</taxon>
        <taxon>Pseudomonadati</taxon>
        <taxon>Pseudomonadota</taxon>
        <taxon>Alphaproteobacteria</taxon>
        <taxon>Rhodobacterales</taxon>
        <taxon>Paracoccaceae</taxon>
        <taxon>Rhodosalinus</taxon>
    </lineage>
</organism>
<sequence length="78" mass="8845">MPHTHTVLRSVNLPGERVCVDLFRRPDGTYGFEEYRREPEDGRGWFVIGHHGHRVFDSEAAALAAARREVAWLDGTLG</sequence>
<reference evidence="1 2" key="1">
    <citation type="submission" date="2018-07" db="EMBL/GenBank/DDBJ databases">
        <title>Rhodosalinus sp. strain E84T genomic sequence and assembly.</title>
        <authorList>
            <person name="Liu Z.-W."/>
            <person name="Lu D.-C."/>
        </authorList>
    </citation>
    <scope>NUCLEOTIDE SEQUENCE [LARGE SCALE GENOMIC DNA]</scope>
    <source>
        <strain evidence="1 2">E84</strain>
    </source>
</reference>
<proteinExistence type="predicted"/>
<dbReference type="Proteomes" id="UP000253370">
    <property type="component" value="Unassembled WGS sequence"/>
</dbReference>